<evidence type="ECO:0000256" key="1">
    <source>
        <dbReference type="ARBA" id="ARBA00010394"/>
    </source>
</evidence>
<comment type="similarity">
    <text evidence="1">Belongs to the importin alpha family.</text>
</comment>
<comment type="caution">
    <text evidence="5">The sequence shown here is derived from an EMBL/GenBank/DDBJ whole genome shotgun (WGS) entry which is preliminary data.</text>
</comment>
<evidence type="ECO:0000256" key="4">
    <source>
        <dbReference type="ARBA" id="ARBA00022927"/>
    </source>
</evidence>
<protein>
    <recommendedName>
        <fullName evidence="7">IBB domain-containing protein</fullName>
    </recommendedName>
</protein>
<dbReference type="Proteomes" id="UP000593579">
    <property type="component" value="Unassembled WGS sequence"/>
</dbReference>
<evidence type="ECO:0000313" key="5">
    <source>
        <dbReference type="EMBL" id="MBA0742532.1"/>
    </source>
</evidence>
<dbReference type="InterPro" id="IPR000225">
    <property type="entry name" value="Armadillo"/>
</dbReference>
<name>A0A7J9C247_GOSGO</name>
<dbReference type="InterPro" id="IPR011989">
    <property type="entry name" value="ARM-like"/>
</dbReference>
<gene>
    <name evidence="5" type="ORF">Gogos_015581</name>
</gene>
<dbReference type="GO" id="GO:0015031">
    <property type="term" value="P:protein transport"/>
    <property type="evidence" value="ECO:0007669"/>
    <property type="project" value="UniProtKB-KW"/>
</dbReference>
<keyword evidence="3" id="KW-0677">Repeat</keyword>
<dbReference type="Pfam" id="PF00514">
    <property type="entry name" value="Arm"/>
    <property type="match status" value="2"/>
</dbReference>
<dbReference type="EMBL" id="JABEZY010000007">
    <property type="protein sequence ID" value="MBA0742532.1"/>
    <property type="molecule type" value="Genomic_DNA"/>
</dbReference>
<proteinExistence type="inferred from homology"/>
<keyword evidence="4" id="KW-0653">Protein transport</keyword>
<dbReference type="AlphaFoldDB" id="A0A7J9C247"/>
<evidence type="ECO:0000256" key="2">
    <source>
        <dbReference type="ARBA" id="ARBA00022448"/>
    </source>
</evidence>
<sequence length="192" mass="21717">MRSHARIPKDYLLEDKRTTMTKHTSPFLLVSVLYPSTSLITPALRIVGNVVSGDDMQTQIVKDYLFSTQCIIDHQALPWFLNLLTNNFEYTIKKKICWTISNITAGNKEQIQAVVEVNIIAPLVHLLQNAEFDIKKEAAWAIKNATSMKTISYICLFLVSQGCINSLCDLLNCPDPRIVIVCFEGIENIIEE</sequence>
<dbReference type="PANTHER" id="PTHR23316">
    <property type="entry name" value="IMPORTIN ALPHA"/>
    <property type="match status" value="1"/>
</dbReference>
<dbReference type="SUPFAM" id="SSF48371">
    <property type="entry name" value="ARM repeat"/>
    <property type="match status" value="1"/>
</dbReference>
<keyword evidence="2" id="KW-0813">Transport</keyword>
<evidence type="ECO:0008006" key="7">
    <source>
        <dbReference type="Google" id="ProtNLM"/>
    </source>
</evidence>
<evidence type="ECO:0000256" key="3">
    <source>
        <dbReference type="ARBA" id="ARBA00022737"/>
    </source>
</evidence>
<dbReference type="OrthoDB" id="29145at2759"/>
<keyword evidence="6" id="KW-1185">Reference proteome</keyword>
<evidence type="ECO:0000313" key="6">
    <source>
        <dbReference type="Proteomes" id="UP000593579"/>
    </source>
</evidence>
<dbReference type="SMART" id="SM00185">
    <property type="entry name" value="ARM"/>
    <property type="match status" value="3"/>
</dbReference>
<dbReference type="Gene3D" id="1.25.10.10">
    <property type="entry name" value="Leucine-rich Repeat Variant"/>
    <property type="match status" value="1"/>
</dbReference>
<accession>A0A7J9C247</accession>
<organism evidence="5 6">
    <name type="scientific">Gossypium gossypioides</name>
    <name type="common">Mexican cotton</name>
    <name type="synonym">Selera gossypioides</name>
    <dbReference type="NCBI Taxonomy" id="34282"/>
    <lineage>
        <taxon>Eukaryota</taxon>
        <taxon>Viridiplantae</taxon>
        <taxon>Streptophyta</taxon>
        <taxon>Embryophyta</taxon>
        <taxon>Tracheophyta</taxon>
        <taxon>Spermatophyta</taxon>
        <taxon>Magnoliopsida</taxon>
        <taxon>eudicotyledons</taxon>
        <taxon>Gunneridae</taxon>
        <taxon>Pentapetalae</taxon>
        <taxon>rosids</taxon>
        <taxon>malvids</taxon>
        <taxon>Malvales</taxon>
        <taxon>Malvaceae</taxon>
        <taxon>Malvoideae</taxon>
        <taxon>Gossypium</taxon>
    </lineage>
</organism>
<reference evidence="5 6" key="1">
    <citation type="journal article" date="2019" name="Genome Biol. Evol.">
        <title>Insights into the evolution of the New World diploid cottons (Gossypium, subgenus Houzingenia) based on genome sequencing.</title>
        <authorList>
            <person name="Grover C.E."/>
            <person name="Arick M.A. 2nd"/>
            <person name="Thrash A."/>
            <person name="Conover J.L."/>
            <person name="Sanders W.S."/>
            <person name="Peterson D.G."/>
            <person name="Frelichowski J.E."/>
            <person name="Scheffler J.A."/>
            <person name="Scheffler B.E."/>
            <person name="Wendel J.F."/>
        </authorList>
    </citation>
    <scope>NUCLEOTIDE SEQUENCE [LARGE SCALE GENOMIC DNA]</scope>
    <source>
        <strain evidence="5">5</strain>
        <tissue evidence="5">Leaf</tissue>
    </source>
</reference>
<dbReference type="InterPro" id="IPR016024">
    <property type="entry name" value="ARM-type_fold"/>
</dbReference>